<organism evidence="1">
    <name type="scientific">Myoviridae sp. ctu6J18</name>
    <dbReference type="NCBI Taxonomy" id="2827714"/>
    <lineage>
        <taxon>Viruses</taxon>
        <taxon>Duplodnaviria</taxon>
        <taxon>Heunggongvirae</taxon>
        <taxon>Uroviricota</taxon>
        <taxon>Caudoviricetes</taxon>
    </lineage>
</organism>
<dbReference type="EMBL" id="BK032862">
    <property type="protein sequence ID" value="DAF64509.1"/>
    <property type="molecule type" value="Genomic_DNA"/>
</dbReference>
<name>A0A8S5TMZ3_9CAUD</name>
<reference evidence="1" key="1">
    <citation type="journal article" date="2021" name="Proc. Natl. Acad. Sci. U.S.A.">
        <title>A Catalog of Tens of Thousands of Viruses from Human Metagenomes Reveals Hidden Associations with Chronic Diseases.</title>
        <authorList>
            <person name="Tisza M.J."/>
            <person name="Buck C.B."/>
        </authorList>
    </citation>
    <scope>NUCLEOTIDE SEQUENCE</scope>
    <source>
        <strain evidence="1">Ctu6J18</strain>
    </source>
</reference>
<accession>A0A8S5TMZ3</accession>
<protein>
    <submittedName>
        <fullName evidence="1">Uncharacterized protein</fullName>
    </submittedName>
</protein>
<proteinExistence type="predicted"/>
<evidence type="ECO:0000313" key="1">
    <source>
        <dbReference type="EMBL" id="DAF64509.1"/>
    </source>
</evidence>
<sequence length="39" mass="4331">MNTPDARRIFEAIAMILSNRNDGIRVQLSEIKTKAAKAS</sequence>